<dbReference type="Proteomes" id="UP001529245">
    <property type="component" value="Unassembled WGS sequence"/>
</dbReference>
<sequence>MSEKGQTTDLIEHLRKKMIERAEGRGLQDSEVIRISQLLDVHLVALMRPRVEGAAHANSPSAEQSHLPPASGEGRRWDVSRIRLHRRRFQVIGRALDTTGWS</sequence>
<evidence type="ECO:0000313" key="7">
    <source>
        <dbReference type="Proteomes" id="UP001529245"/>
    </source>
</evidence>
<dbReference type="InterPro" id="IPR007666">
    <property type="entry name" value="ADP_PFK/GK"/>
</dbReference>
<evidence type="ECO:0000256" key="2">
    <source>
        <dbReference type="ARBA" id="ARBA00022723"/>
    </source>
</evidence>
<keyword evidence="7" id="KW-1185">Reference proteome</keyword>
<comment type="caution">
    <text evidence="6">The sequence shown here is derived from an EMBL/GenBank/DDBJ whole genome shotgun (WGS) entry which is preliminary data.</text>
</comment>
<feature type="region of interest" description="Disordered" evidence="5">
    <location>
        <begin position="54"/>
        <end position="75"/>
    </location>
</feature>
<organism evidence="6 7">
    <name type="scientific">Alicyclobacillus sendaiensis PA2</name>
    <dbReference type="NCBI Taxonomy" id="3029425"/>
    <lineage>
        <taxon>Bacteria</taxon>
        <taxon>Bacillati</taxon>
        <taxon>Bacillota</taxon>
        <taxon>Bacilli</taxon>
        <taxon>Bacillales</taxon>
        <taxon>Alicyclobacillaceae</taxon>
        <taxon>Alicyclobacillus</taxon>
    </lineage>
</organism>
<protein>
    <submittedName>
        <fullName evidence="6">Aspartyl-phosphate phosphatase Spo0E family protein</fullName>
    </submittedName>
</protein>
<name>A0ABT6XXG6_ALISE</name>
<dbReference type="InterPro" id="IPR036638">
    <property type="entry name" value="HLH_DNA-bd_sf"/>
</dbReference>
<dbReference type="EMBL" id="JASGCB010000004">
    <property type="protein sequence ID" value="MDI9259294.1"/>
    <property type="molecule type" value="Genomic_DNA"/>
</dbReference>
<dbReference type="InterPro" id="IPR037208">
    <property type="entry name" value="Spo0E-like_sf"/>
</dbReference>
<dbReference type="RefSeq" id="WP_283202862.1">
    <property type="nucleotide sequence ID" value="NZ_JASGCB010000004.1"/>
</dbReference>
<dbReference type="Pfam" id="PF09388">
    <property type="entry name" value="SpoOE-like"/>
    <property type="match status" value="1"/>
</dbReference>
<dbReference type="InterPro" id="IPR018540">
    <property type="entry name" value="Spo0E-like"/>
</dbReference>
<accession>A0ABT6XXG6</accession>
<dbReference type="Gene3D" id="4.10.280.10">
    <property type="entry name" value="Helix-loop-helix DNA-binding domain"/>
    <property type="match status" value="1"/>
</dbReference>
<evidence type="ECO:0000313" key="6">
    <source>
        <dbReference type="EMBL" id="MDI9259294.1"/>
    </source>
</evidence>
<evidence type="ECO:0000256" key="5">
    <source>
        <dbReference type="SAM" id="MobiDB-lite"/>
    </source>
</evidence>
<keyword evidence="1" id="KW-0808">Transferase</keyword>
<keyword evidence="3" id="KW-0418">Kinase</keyword>
<gene>
    <name evidence="6" type="ORF">QID03_03765</name>
</gene>
<evidence type="ECO:0000256" key="1">
    <source>
        <dbReference type="ARBA" id="ARBA00022679"/>
    </source>
</evidence>
<dbReference type="PROSITE" id="PS51255">
    <property type="entry name" value="ADPK"/>
    <property type="match status" value="1"/>
</dbReference>
<proteinExistence type="predicted"/>
<keyword evidence="2" id="KW-0479">Metal-binding</keyword>
<evidence type="ECO:0000256" key="3">
    <source>
        <dbReference type="ARBA" id="ARBA00022777"/>
    </source>
</evidence>
<evidence type="ECO:0000256" key="4">
    <source>
        <dbReference type="ARBA" id="ARBA00022842"/>
    </source>
</evidence>
<reference evidence="6 7" key="1">
    <citation type="submission" date="2023-04" db="EMBL/GenBank/DDBJ databases">
        <title>A. sendaiensis sub sp. chiapanensis a novel subspecie with specific adaptation in bacterial cell wall isolated from an active volcano.</title>
        <authorList>
            <person name="Alvarez Gutierrez P.E."/>
            <person name="Ortiz Cortes L.Y."/>
        </authorList>
    </citation>
    <scope>NUCLEOTIDE SEQUENCE [LARGE SCALE GENOMIC DNA]</scope>
    <source>
        <strain evidence="6 7">PA2</strain>
    </source>
</reference>
<keyword evidence="4" id="KW-0460">Magnesium</keyword>
<dbReference type="SUPFAM" id="SSF140500">
    <property type="entry name" value="BAS1536-like"/>
    <property type="match status" value="1"/>
</dbReference>